<dbReference type="InterPro" id="IPR030678">
    <property type="entry name" value="Peptide/Ni-bd"/>
</dbReference>
<evidence type="ECO:0000313" key="5">
    <source>
        <dbReference type="EMBL" id="MXU64202.1"/>
    </source>
</evidence>
<dbReference type="CDD" id="cd08497">
    <property type="entry name" value="MbnE-like"/>
    <property type="match status" value="1"/>
</dbReference>
<dbReference type="Pfam" id="PF00496">
    <property type="entry name" value="SBP_bac_5"/>
    <property type="match status" value="1"/>
</dbReference>
<evidence type="ECO:0000256" key="2">
    <source>
        <dbReference type="ARBA" id="ARBA00005695"/>
    </source>
</evidence>
<gene>
    <name evidence="5" type="ORF">GSH16_01990</name>
</gene>
<sequence>MIAQTQARTRPDPAHDRALPGLFLFGVSALAALVLATDARADGHVTESHGISTYGELKYAADFEHFDYVNPDAPRGGEYSSWAFGSFDSMHPYTIKGRAGRLSSIMFETLMEASADEVDALYGLLAETVRYPEDRQWIEFDLRPEARFSDGSPVTADDVVFSYEILRDKGLPSLKVVFEDFETVEALDGDTVRYTFREGSATKDLSTTAATLPVFSRADWEGKDFSESTLEPGIGSGPYMFDRIDVGQTIVYRRNPDYWGADLPINRGRHNYDTIRLEYYADYNAAFEGFKAGDYTFRTEASSLIWGTEYDFPAVQNGQVVKVELDDGGLGLAQGFFFNLRREKFQDPRVRQAIGMMFNFEWSNQTLFYGLYDRVTSFWENSDLKATGLPDAAELALLEPLRDMLPDSVFTEEAVVPPVSAPSQLDRKLVRAAGQLLDAAGWTVVDGQRRNADGDLLSVEILNDSPSFDRIINPFVENLRRIGIDAVHNRIDNAQMTDRERTYDFDMLTDIYGMSLTPGSGLKQYFGSEVSDESVFNKAGLRSEAVDALIEKVLDAESRDEMTVAVRALDRVLRAERIWVPQWYKSVHTVAYYDYYEHPDPLPPYALGSLDIWWANAEKFDALKAEGAF</sequence>
<dbReference type="EMBL" id="WUWG01000001">
    <property type="protein sequence ID" value="MXU64202.1"/>
    <property type="molecule type" value="Genomic_DNA"/>
</dbReference>
<dbReference type="PANTHER" id="PTHR30290">
    <property type="entry name" value="PERIPLASMIC BINDING COMPONENT OF ABC TRANSPORTER"/>
    <property type="match status" value="1"/>
</dbReference>
<evidence type="ECO:0000313" key="6">
    <source>
        <dbReference type="Proteomes" id="UP000436016"/>
    </source>
</evidence>
<keyword evidence="6" id="KW-1185">Reference proteome</keyword>
<protein>
    <submittedName>
        <fullName evidence="5">ABC transporter substrate-binding protein</fullName>
    </submittedName>
</protein>
<dbReference type="InterPro" id="IPR039424">
    <property type="entry name" value="SBP_5"/>
</dbReference>
<feature type="domain" description="Solute-binding protein family 5" evidence="4">
    <location>
        <begin position="121"/>
        <end position="527"/>
    </location>
</feature>
<comment type="similarity">
    <text evidence="2">Belongs to the bacterial solute-binding protein 5 family.</text>
</comment>
<dbReference type="Proteomes" id="UP000436016">
    <property type="component" value="Unassembled WGS sequence"/>
</dbReference>
<evidence type="ECO:0000256" key="1">
    <source>
        <dbReference type="ARBA" id="ARBA00004418"/>
    </source>
</evidence>
<comment type="caution">
    <text evidence="5">The sequence shown here is derived from an EMBL/GenBank/DDBJ whole genome shotgun (WGS) entry which is preliminary data.</text>
</comment>
<dbReference type="InterPro" id="IPR000914">
    <property type="entry name" value="SBP_5_dom"/>
</dbReference>
<dbReference type="PANTHER" id="PTHR30290:SF64">
    <property type="entry name" value="ABC TRANSPORTER PERIPLASMIC BINDING PROTEIN"/>
    <property type="match status" value="1"/>
</dbReference>
<evidence type="ECO:0000256" key="3">
    <source>
        <dbReference type="ARBA" id="ARBA00022729"/>
    </source>
</evidence>
<comment type="subcellular location">
    <subcellularLocation>
        <location evidence="1">Periplasm</location>
    </subcellularLocation>
</comment>
<dbReference type="GO" id="GO:1904680">
    <property type="term" value="F:peptide transmembrane transporter activity"/>
    <property type="evidence" value="ECO:0007669"/>
    <property type="project" value="TreeGrafter"/>
</dbReference>
<dbReference type="Gene3D" id="3.40.190.10">
    <property type="entry name" value="Periplasmic binding protein-like II"/>
    <property type="match status" value="1"/>
</dbReference>
<accession>A0A6B0TSM3</accession>
<dbReference type="GO" id="GO:0030288">
    <property type="term" value="C:outer membrane-bounded periplasmic space"/>
    <property type="evidence" value="ECO:0007669"/>
    <property type="project" value="TreeGrafter"/>
</dbReference>
<keyword evidence="3" id="KW-0732">Signal</keyword>
<dbReference type="AlphaFoldDB" id="A0A6B0TSM3"/>
<reference evidence="5 6" key="1">
    <citation type="submission" date="2019-12" db="EMBL/GenBank/DDBJ databases">
        <title>Strain KN286 was isolated from seawater, which was collected from Caroline Seamount in the tropical western Pacific.</title>
        <authorList>
            <person name="Wang Q."/>
        </authorList>
    </citation>
    <scope>NUCLEOTIDE SEQUENCE [LARGE SCALE GENOMIC DNA]</scope>
    <source>
        <strain evidence="5 6">KN286</strain>
    </source>
</reference>
<name>A0A6B0TSM3_9RHOB</name>
<proteinExistence type="inferred from homology"/>
<dbReference type="GO" id="GO:0042884">
    <property type="term" value="P:microcin transport"/>
    <property type="evidence" value="ECO:0007669"/>
    <property type="project" value="TreeGrafter"/>
</dbReference>
<dbReference type="SUPFAM" id="SSF53850">
    <property type="entry name" value="Periplasmic binding protein-like II"/>
    <property type="match status" value="1"/>
</dbReference>
<dbReference type="RefSeq" id="WP_160851354.1">
    <property type="nucleotide sequence ID" value="NZ_WUWG01000001.1"/>
</dbReference>
<evidence type="ECO:0000259" key="4">
    <source>
        <dbReference type="Pfam" id="PF00496"/>
    </source>
</evidence>
<dbReference type="PIRSF" id="PIRSF002741">
    <property type="entry name" value="MppA"/>
    <property type="match status" value="1"/>
</dbReference>
<dbReference type="GO" id="GO:0015833">
    <property type="term" value="P:peptide transport"/>
    <property type="evidence" value="ECO:0007669"/>
    <property type="project" value="TreeGrafter"/>
</dbReference>
<dbReference type="GO" id="GO:0043190">
    <property type="term" value="C:ATP-binding cassette (ABC) transporter complex"/>
    <property type="evidence" value="ECO:0007669"/>
    <property type="project" value="InterPro"/>
</dbReference>
<organism evidence="5 6">
    <name type="scientific">Oceanomicrobium pacificus</name>
    <dbReference type="NCBI Taxonomy" id="2692916"/>
    <lineage>
        <taxon>Bacteria</taxon>
        <taxon>Pseudomonadati</taxon>
        <taxon>Pseudomonadota</taxon>
        <taxon>Alphaproteobacteria</taxon>
        <taxon>Rhodobacterales</taxon>
        <taxon>Paracoccaceae</taxon>
        <taxon>Oceanomicrobium</taxon>
    </lineage>
</organism>
<dbReference type="Gene3D" id="3.10.105.10">
    <property type="entry name" value="Dipeptide-binding Protein, Domain 3"/>
    <property type="match status" value="1"/>
</dbReference>